<comment type="caution">
    <text evidence="2">The sequence shown here is derived from an EMBL/GenBank/DDBJ whole genome shotgun (WGS) entry which is preliminary data.</text>
</comment>
<feature type="compositionally biased region" description="Low complexity" evidence="1">
    <location>
        <begin position="1"/>
        <end position="21"/>
    </location>
</feature>
<dbReference type="EMBL" id="AZST01000064">
    <property type="protein sequence ID" value="KEP53370.1"/>
    <property type="molecule type" value="Genomic_DNA"/>
</dbReference>
<gene>
    <name evidence="2" type="ORF">V565_032250</name>
</gene>
<organism evidence="2 3">
    <name type="scientific">Rhizoctonia solani 123E</name>
    <dbReference type="NCBI Taxonomy" id="1423351"/>
    <lineage>
        <taxon>Eukaryota</taxon>
        <taxon>Fungi</taxon>
        <taxon>Dikarya</taxon>
        <taxon>Basidiomycota</taxon>
        <taxon>Agaricomycotina</taxon>
        <taxon>Agaricomycetes</taxon>
        <taxon>Cantharellales</taxon>
        <taxon>Ceratobasidiaceae</taxon>
        <taxon>Rhizoctonia</taxon>
    </lineage>
</organism>
<sequence length="157" mass="15984">MPPGTPGSTSTLTLSGTAPLSIDKEKQKERDETPLAPPSSRIQRVEAVSPTPRKRYTVALSGGGGDETQRPVSLPTQTAIFTTVPPSLAESRSPPSSTGRSRSQSTHSAVLPPPPAPPSPSPASGSNRLRRTVSSSTDGGLAAEAGSKPLPGAGRGK</sequence>
<keyword evidence="3" id="KW-1185">Reference proteome</keyword>
<dbReference type="AlphaFoldDB" id="A0A074S6Y5"/>
<dbReference type="Proteomes" id="UP000027456">
    <property type="component" value="Unassembled WGS sequence"/>
</dbReference>
<feature type="compositionally biased region" description="Basic and acidic residues" evidence="1">
    <location>
        <begin position="22"/>
        <end position="33"/>
    </location>
</feature>
<dbReference type="HOGENOM" id="CLU_119194_0_0_1"/>
<name>A0A074S6Y5_9AGAM</name>
<evidence type="ECO:0000256" key="1">
    <source>
        <dbReference type="SAM" id="MobiDB-lite"/>
    </source>
</evidence>
<feature type="compositionally biased region" description="Pro residues" evidence="1">
    <location>
        <begin position="111"/>
        <end position="121"/>
    </location>
</feature>
<feature type="compositionally biased region" description="Polar residues" evidence="1">
    <location>
        <begin position="70"/>
        <end position="85"/>
    </location>
</feature>
<evidence type="ECO:0000313" key="3">
    <source>
        <dbReference type="Proteomes" id="UP000027456"/>
    </source>
</evidence>
<feature type="compositionally biased region" description="Low complexity" evidence="1">
    <location>
        <begin position="91"/>
        <end position="108"/>
    </location>
</feature>
<accession>A0A074S6Y5</accession>
<proteinExistence type="predicted"/>
<evidence type="ECO:0000313" key="2">
    <source>
        <dbReference type="EMBL" id="KEP53370.1"/>
    </source>
</evidence>
<feature type="region of interest" description="Disordered" evidence="1">
    <location>
        <begin position="1"/>
        <end position="157"/>
    </location>
</feature>
<feature type="non-terminal residue" evidence="2">
    <location>
        <position position="157"/>
    </location>
</feature>
<dbReference type="OrthoDB" id="3269842at2759"/>
<protein>
    <submittedName>
        <fullName evidence="2">Uncharacterized protein</fullName>
    </submittedName>
</protein>
<reference evidence="2 3" key="1">
    <citation type="submission" date="2013-12" db="EMBL/GenBank/DDBJ databases">
        <authorList>
            <person name="Cubeta M."/>
            <person name="Pakala S."/>
            <person name="Fedorova N."/>
            <person name="Thomas E."/>
            <person name="Dean R."/>
            <person name="Jabaji S."/>
            <person name="Neate S."/>
            <person name="Toda T."/>
            <person name="Tavantzis S."/>
            <person name="Vilgalys R."/>
            <person name="Bharathan N."/>
            <person name="Pakala S."/>
            <person name="Losada L.S."/>
            <person name="Zafar N."/>
            <person name="Nierman W."/>
        </authorList>
    </citation>
    <scope>NUCLEOTIDE SEQUENCE [LARGE SCALE GENOMIC DNA]</scope>
    <source>
        <strain evidence="2 3">123E</strain>
    </source>
</reference>